<dbReference type="Gene3D" id="3.80.10.10">
    <property type="entry name" value="Ribonuclease Inhibitor"/>
    <property type="match status" value="1"/>
</dbReference>
<dbReference type="RefSeq" id="WP_402874485.1">
    <property type="nucleotide sequence ID" value="NZ_JBIYSL010000002.1"/>
</dbReference>
<organism evidence="1 2">
    <name type="scientific">Paenibacillus illinoisensis</name>
    <dbReference type="NCBI Taxonomy" id="59845"/>
    <lineage>
        <taxon>Bacteria</taxon>
        <taxon>Bacillati</taxon>
        <taxon>Bacillota</taxon>
        <taxon>Bacilli</taxon>
        <taxon>Bacillales</taxon>
        <taxon>Paenibacillaceae</taxon>
        <taxon>Paenibacillus</taxon>
    </lineage>
</organism>
<comment type="caution">
    <text evidence="1">The sequence shown here is derived from an EMBL/GenBank/DDBJ whole genome shotgun (WGS) entry which is preliminary data.</text>
</comment>
<protein>
    <submittedName>
        <fullName evidence="1">Uncharacterized protein</fullName>
    </submittedName>
</protein>
<dbReference type="EMBL" id="JBIYSL010000002">
    <property type="protein sequence ID" value="MFK0522671.1"/>
    <property type="molecule type" value="Genomic_DNA"/>
</dbReference>
<evidence type="ECO:0000313" key="2">
    <source>
        <dbReference type="Proteomes" id="UP001618531"/>
    </source>
</evidence>
<dbReference type="Proteomes" id="UP001618531">
    <property type="component" value="Unassembled WGS sequence"/>
</dbReference>
<accession>A0ABW8HSN6</accession>
<name>A0ABW8HSN6_9BACL</name>
<evidence type="ECO:0000313" key="1">
    <source>
        <dbReference type="EMBL" id="MFK0522671.1"/>
    </source>
</evidence>
<sequence>MKKYLAGLLIIFVLCLGLPGQAYMEAPNQQTLAFEDLNLEQALKSLLNKNDDESLNKEDLESLTDVPLAGKGIKSLQGLVNCTTSGRRYFLPVKLDAFTS</sequence>
<proteinExistence type="predicted"/>
<keyword evidence="2" id="KW-1185">Reference proteome</keyword>
<gene>
    <name evidence="1" type="ORF">ACINKY_10745</name>
</gene>
<reference evidence="1 2" key="1">
    <citation type="submission" date="2024-11" db="EMBL/GenBank/DDBJ databases">
        <title>Identification and Characterization of a Novel Fosfomycin Bacillithiol Transferase FosB8 in Paenibacillus illinoisensis.</title>
        <authorList>
            <person name="Lu W."/>
        </authorList>
    </citation>
    <scope>NUCLEOTIDE SEQUENCE [LARGE SCALE GENOMIC DNA]</scope>
    <source>
        <strain evidence="1 2">WP77</strain>
    </source>
</reference>
<dbReference type="InterPro" id="IPR032675">
    <property type="entry name" value="LRR_dom_sf"/>
</dbReference>